<dbReference type="GO" id="GO:0043565">
    <property type="term" value="F:sequence-specific DNA binding"/>
    <property type="evidence" value="ECO:0007669"/>
    <property type="project" value="InterPro"/>
</dbReference>
<evidence type="ECO:0000259" key="7">
    <source>
        <dbReference type="PROSITE" id="PS50811"/>
    </source>
</evidence>
<evidence type="ECO:0000313" key="8">
    <source>
        <dbReference type="EMBL" id="VFU51889.1"/>
    </source>
</evidence>
<evidence type="ECO:0000256" key="1">
    <source>
        <dbReference type="ARBA" id="ARBA00004123"/>
    </source>
</evidence>
<comment type="subcellular location">
    <subcellularLocation>
        <location evidence="1">Nucleus</location>
    </subcellularLocation>
</comment>
<evidence type="ECO:0000256" key="3">
    <source>
        <dbReference type="ARBA" id="ARBA00023125"/>
    </source>
</evidence>
<evidence type="ECO:0000256" key="5">
    <source>
        <dbReference type="ARBA" id="ARBA00023242"/>
    </source>
</evidence>
<feature type="compositionally biased region" description="Pro residues" evidence="6">
    <location>
        <begin position="7"/>
        <end position="20"/>
    </location>
</feature>
<organism evidence="8">
    <name type="scientific">Salix viminalis</name>
    <name type="common">Common osier</name>
    <name type="synonym">Basket willow</name>
    <dbReference type="NCBI Taxonomy" id="40686"/>
    <lineage>
        <taxon>Eukaryota</taxon>
        <taxon>Viridiplantae</taxon>
        <taxon>Streptophyta</taxon>
        <taxon>Embryophyta</taxon>
        <taxon>Tracheophyta</taxon>
        <taxon>Spermatophyta</taxon>
        <taxon>Magnoliopsida</taxon>
        <taxon>eudicotyledons</taxon>
        <taxon>Gunneridae</taxon>
        <taxon>Pentapetalae</taxon>
        <taxon>rosids</taxon>
        <taxon>fabids</taxon>
        <taxon>Malpighiales</taxon>
        <taxon>Salicaceae</taxon>
        <taxon>Saliceae</taxon>
        <taxon>Salix</taxon>
    </lineage>
</organism>
<dbReference type="FunFam" id="2.20.25.80:FF:000003">
    <property type="entry name" value="WRKY transcription factor 57"/>
    <property type="match status" value="1"/>
</dbReference>
<dbReference type="InterPro" id="IPR044810">
    <property type="entry name" value="WRKY_plant"/>
</dbReference>
<evidence type="ECO:0000256" key="6">
    <source>
        <dbReference type="SAM" id="MobiDB-lite"/>
    </source>
</evidence>
<feature type="domain" description="WRKY" evidence="7">
    <location>
        <begin position="109"/>
        <end position="174"/>
    </location>
</feature>
<feature type="region of interest" description="Disordered" evidence="6">
    <location>
        <begin position="1"/>
        <end position="26"/>
    </location>
</feature>
<proteinExistence type="predicted"/>
<keyword evidence="5" id="KW-0539">Nucleus</keyword>
<accession>A0A6N2MCH0</accession>
<dbReference type="InterPro" id="IPR003657">
    <property type="entry name" value="WRKY_dom"/>
</dbReference>
<keyword evidence="3" id="KW-0238">DNA-binding</keyword>
<evidence type="ECO:0000256" key="4">
    <source>
        <dbReference type="ARBA" id="ARBA00023163"/>
    </source>
</evidence>
<dbReference type="AlphaFoldDB" id="A0A6N2MCH0"/>
<dbReference type="Pfam" id="PF03106">
    <property type="entry name" value="WRKY"/>
    <property type="match status" value="1"/>
</dbReference>
<dbReference type="PANTHER" id="PTHR31221:SF111">
    <property type="entry name" value="WRKY TRANSCRIPTION FACTOR 43-RELATED"/>
    <property type="match status" value="1"/>
</dbReference>
<evidence type="ECO:0000256" key="2">
    <source>
        <dbReference type="ARBA" id="ARBA00023015"/>
    </source>
</evidence>
<dbReference type="GO" id="GO:0003700">
    <property type="term" value="F:DNA-binding transcription factor activity"/>
    <property type="evidence" value="ECO:0007669"/>
    <property type="project" value="InterPro"/>
</dbReference>
<reference evidence="8" key="1">
    <citation type="submission" date="2019-03" db="EMBL/GenBank/DDBJ databases">
        <authorList>
            <person name="Mank J."/>
            <person name="Almeida P."/>
        </authorList>
    </citation>
    <scope>NUCLEOTIDE SEQUENCE</scope>
    <source>
        <strain evidence="8">78183</strain>
    </source>
</reference>
<sequence length="193" mass="21794">MEGQEAPPQPPPLPPPPLPQFPSQNSPYLFTPSLLLSSSLHPSIIEPQGLPDIDWVALLSGQSGLGQNRPIMDNASMVAENGAEEEKGKKKGGRMKKATRPRFAFQTRSADDILDDGYRWRKYGQKAVKNSKYPRSYYRCTHHTCNVKKQVQRLSKDTSIVVTTYEGVHNHPCEKMMETLTPLLKQMQFLARF</sequence>
<feature type="compositionally biased region" description="Basic residues" evidence="6">
    <location>
        <begin position="89"/>
        <end position="99"/>
    </location>
</feature>
<dbReference type="PANTHER" id="PTHR31221">
    <property type="entry name" value="WRKY TRANSCRIPTION FACTOR PROTEIN 1-RELATED"/>
    <property type="match status" value="1"/>
</dbReference>
<dbReference type="SMART" id="SM00774">
    <property type="entry name" value="WRKY"/>
    <property type="match status" value="1"/>
</dbReference>
<gene>
    <name evidence="8" type="ORF">SVIM_LOCUS352523</name>
</gene>
<keyword evidence="2" id="KW-0805">Transcription regulation</keyword>
<dbReference type="PROSITE" id="PS50811">
    <property type="entry name" value="WRKY"/>
    <property type="match status" value="1"/>
</dbReference>
<protein>
    <recommendedName>
        <fullName evidence="7">WRKY domain-containing protein</fullName>
    </recommendedName>
</protein>
<dbReference type="InterPro" id="IPR036576">
    <property type="entry name" value="WRKY_dom_sf"/>
</dbReference>
<name>A0A6N2MCH0_SALVM</name>
<keyword evidence="4" id="KW-0804">Transcription</keyword>
<dbReference type="EMBL" id="CAADRP010001774">
    <property type="protein sequence ID" value="VFU51889.1"/>
    <property type="molecule type" value="Genomic_DNA"/>
</dbReference>
<dbReference type="GO" id="GO:0005634">
    <property type="term" value="C:nucleus"/>
    <property type="evidence" value="ECO:0007669"/>
    <property type="project" value="UniProtKB-SubCell"/>
</dbReference>
<dbReference type="SUPFAM" id="SSF118290">
    <property type="entry name" value="WRKY DNA-binding domain"/>
    <property type="match status" value="1"/>
</dbReference>
<feature type="region of interest" description="Disordered" evidence="6">
    <location>
        <begin position="80"/>
        <end position="99"/>
    </location>
</feature>
<dbReference type="Gene3D" id="2.20.25.80">
    <property type="entry name" value="WRKY domain"/>
    <property type="match status" value="1"/>
</dbReference>